<keyword evidence="2" id="KW-0378">Hydrolase</keyword>
<dbReference type="EMBL" id="SRID01000547">
    <property type="protein sequence ID" value="TGA85874.1"/>
    <property type="molecule type" value="Genomic_DNA"/>
</dbReference>
<dbReference type="OrthoDB" id="5177574at2"/>
<dbReference type="PANTHER" id="PTHR46825:SF7">
    <property type="entry name" value="D-ALANYL-D-ALANINE CARBOXYPEPTIDASE"/>
    <property type="match status" value="1"/>
</dbReference>
<protein>
    <submittedName>
        <fullName evidence="2">Class A beta-lactamase-related serine hydrolase</fullName>
    </submittedName>
</protein>
<evidence type="ECO:0000313" key="2">
    <source>
        <dbReference type="EMBL" id="TGA85874.1"/>
    </source>
</evidence>
<comment type="caution">
    <text evidence="2">The sequence shown here is derived from an EMBL/GenBank/DDBJ whole genome shotgun (WGS) entry which is preliminary data.</text>
</comment>
<dbReference type="InterPro" id="IPR001466">
    <property type="entry name" value="Beta-lactam-related"/>
</dbReference>
<dbReference type="InterPro" id="IPR012338">
    <property type="entry name" value="Beta-lactam/transpept-like"/>
</dbReference>
<dbReference type="Gene3D" id="3.40.710.10">
    <property type="entry name" value="DD-peptidase/beta-lactamase superfamily"/>
    <property type="match status" value="1"/>
</dbReference>
<name>A0A4Z0FSH6_9ACTN</name>
<dbReference type="Proteomes" id="UP000297948">
    <property type="component" value="Unassembled WGS sequence"/>
</dbReference>
<sequence length="388" mass="42606">MGTTAGALLATAAIPDARAATPVSRGPRPAGVPPLDTAALQAAIDDLEHPPTTAAQLHIAGSAGHWYGSSGVADLDSGRPVRAGDQVRIGSITKMFVATVVLQLVAEDRVRLDTPVQRVLPRLLPAGFAPITVTQLLNHTSGLPHGRGWPEVTTPEQVFEHRFDRWTPERIVDTVRYATELAYEPGTRQEYLGINYVLLALLIERLTGRPYGEEIAARILRPLRLHDTSVPGHRRTLRGPQVRGYLRMSDGRLRDITEIDPSDAWGEGEMISSTPDLLRFQRALCSGRLLPGRLLREMFRMPPPEVTMVDGSPARYSSGLQTITINGVRFWGKSGEQYGYCSVLLFTERQELRAVLSFTPQRRDRTQEQMQLRVANALTGGADAGSAR</sequence>
<dbReference type="AlphaFoldDB" id="A0A4Z0FSH6"/>
<reference evidence="2 3" key="1">
    <citation type="submission" date="2019-03" db="EMBL/GenBank/DDBJ databases">
        <authorList>
            <person name="Gonzalez-Pimentel J.L."/>
        </authorList>
    </citation>
    <scope>NUCLEOTIDE SEQUENCE [LARGE SCALE GENOMIC DNA]</scope>
    <source>
        <strain evidence="2 3">JCM 31289</strain>
    </source>
</reference>
<proteinExistence type="predicted"/>
<evidence type="ECO:0000259" key="1">
    <source>
        <dbReference type="Pfam" id="PF00144"/>
    </source>
</evidence>
<dbReference type="InterPro" id="IPR050491">
    <property type="entry name" value="AmpC-like"/>
</dbReference>
<dbReference type="SUPFAM" id="SSF56601">
    <property type="entry name" value="beta-lactamase/transpeptidase-like"/>
    <property type="match status" value="1"/>
</dbReference>
<dbReference type="PANTHER" id="PTHR46825">
    <property type="entry name" value="D-ALANYL-D-ALANINE-CARBOXYPEPTIDASE/ENDOPEPTIDASE AMPH"/>
    <property type="match status" value="1"/>
</dbReference>
<dbReference type="GO" id="GO:0016787">
    <property type="term" value="F:hydrolase activity"/>
    <property type="evidence" value="ECO:0007669"/>
    <property type="project" value="UniProtKB-KW"/>
</dbReference>
<organism evidence="2 3">
    <name type="scientific">Streptomyces palmae</name>
    <dbReference type="NCBI Taxonomy" id="1701085"/>
    <lineage>
        <taxon>Bacteria</taxon>
        <taxon>Bacillati</taxon>
        <taxon>Actinomycetota</taxon>
        <taxon>Actinomycetes</taxon>
        <taxon>Kitasatosporales</taxon>
        <taxon>Streptomycetaceae</taxon>
        <taxon>Streptomyces</taxon>
    </lineage>
</organism>
<dbReference type="Pfam" id="PF00144">
    <property type="entry name" value="Beta-lactamase"/>
    <property type="match status" value="1"/>
</dbReference>
<evidence type="ECO:0000313" key="3">
    <source>
        <dbReference type="Proteomes" id="UP000297948"/>
    </source>
</evidence>
<accession>A0A4Z0FSH6</accession>
<gene>
    <name evidence="2" type="ORF">E4099_30685</name>
</gene>
<keyword evidence="3" id="KW-1185">Reference proteome</keyword>
<feature type="domain" description="Beta-lactamase-related" evidence="1">
    <location>
        <begin position="65"/>
        <end position="363"/>
    </location>
</feature>